<dbReference type="GeneID" id="18925365"/>
<evidence type="ECO:0000313" key="3">
    <source>
        <dbReference type="Proteomes" id="UP000001072"/>
    </source>
</evidence>
<dbReference type="KEGG" id="mlr:MELLADRAFT_114494"/>
<accession>F4SDP5</accession>
<dbReference type="VEuPathDB" id="FungiDB:MELLADRAFT_114494"/>
<sequence length="315" mass="34544">MTSNSVSPLKSPNRAYKSSSNNAPKRRNHPFIVSCLFDVFENVGPKVAGMYGLRHSHTTIVTRNDASESVEWVITCVAYGGTDIILDVDGVYYLKRRLLALNNKDIQKFYYEPDFQLLANTSKNLECNLANGVSVTGLGFISTRTSVPIEPGKENVFLIVKHSDYNPDVGLQVTFEVEYRAMWSKLMEKLQPLMTVGREMMFTGHIVGRNEEKQMWIVQLTGVSVTSGSETVVSSTPVKGSSSRSTPRGRARAKMIFPESESSQPLASSSSIAPSTTVPEDESIIGKGKGKATSKPPSARSPVKRVRGNSSDQDV</sequence>
<evidence type="ECO:0000256" key="1">
    <source>
        <dbReference type="SAM" id="MobiDB-lite"/>
    </source>
</evidence>
<feature type="compositionally biased region" description="Low complexity" evidence="1">
    <location>
        <begin position="258"/>
        <end position="275"/>
    </location>
</feature>
<feature type="region of interest" description="Disordered" evidence="1">
    <location>
        <begin position="1"/>
        <end position="23"/>
    </location>
</feature>
<keyword evidence="3" id="KW-1185">Reference proteome</keyword>
<dbReference type="RefSeq" id="XP_007419498.1">
    <property type="nucleotide sequence ID" value="XM_007419436.1"/>
</dbReference>
<organism evidence="3">
    <name type="scientific">Melampsora larici-populina (strain 98AG31 / pathotype 3-4-7)</name>
    <name type="common">Poplar leaf rust fungus</name>
    <dbReference type="NCBI Taxonomy" id="747676"/>
    <lineage>
        <taxon>Eukaryota</taxon>
        <taxon>Fungi</taxon>
        <taxon>Dikarya</taxon>
        <taxon>Basidiomycota</taxon>
        <taxon>Pucciniomycotina</taxon>
        <taxon>Pucciniomycetes</taxon>
        <taxon>Pucciniales</taxon>
        <taxon>Melampsoraceae</taxon>
        <taxon>Melampsora</taxon>
    </lineage>
</organism>
<feature type="compositionally biased region" description="Polar residues" evidence="1">
    <location>
        <begin position="237"/>
        <end position="246"/>
    </location>
</feature>
<dbReference type="InParanoid" id="F4SDP5"/>
<name>F4SDP5_MELLP</name>
<reference evidence="3" key="1">
    <citation type="journal article" date="2011" name="Proc. Natl. Acad. Sci. U.S.A.">
        <title>Obligate biotrophy features unraveled by the genomic analysis of rust fungi.</title>
        <authorList>
            <person name="Duplessis S."/>
            <person name="Cuomo C.A."/>
            <person name="Lin Y.-C."/>
            <person name="Aerts A."/>
            <person name="Tisserant E."/>
            <person name="Veneault-Fourrey C."/>
            <person name="Joly D.L."/>
            <person name="Hacquard S."/>
            <person name="Amselem J."/>
            <person name="Cantarel B.L."/>
            <person name="Chiu R."/>
            <person name="Coutinho P.M."/>
            <person name="Feau N."/>
            <person name="Field M."/>
            <person name="Frey P."/>
            <person name="Gelhaye E."/>
            <person name="Goldberg J."/>
            <person name="Grabherr M.G."/>
            <person name="Kodira C.D."/>
            <person name="Kohler A."/>
            <person name="Kuees U."/>
            <person name="Lindquist E.A."/>
            <person name="Lucas S.M."/>
            <person name="Mago R."/>
            <person name="Mauceli E."/>
            <person name="Morin E."/>
            <person name="Murat C."/>
            <person name="Pangilinan J.L."/>
            <person name="Park R."/>
            <person name="Pearson M."/>
            <person name="Quesneville H."/>
            <person name="Rouhier N."/>
            <person name="Sakthikumar S."/>
            <person name="Salamov A.A."/>
            <person name="Schmutz J."/>
            <person name="Selles B."/>
            <person name="Shapiro H."/>
            <person name="Tanguay P."/>
            <person name="Tuskan G.A."/>
            <person name="Henrissat B."/>
            <person name="Van de Peer Y."/>
            <person name="Rouze P."/>
            <person name="Ellis J.G."/>
            <person name="Dodds P.N."/>
            <person name="Schein J.E."/>
            <person name="Zhong S."/>
            <person name="Hamelin R.C."/>
            <person name="Grigoriev I.V."/>
            <person name="Szabo L.J."/>
            <person name="Martin F."/>
        </authorList>
    </citation>
    <scope>NUCLEOTIDE SEQUENCE [LARGE SCALE GENOMIC DNA]</scope>
    <source>
        <strain evidence="3">98AG31 / pathotype 3-4-7</strain>
    </source>
</reference>
<protein>
    <submittedName>
        <fullName evidence="2">Uncharacterized protein</fullName>
    </submittedName>
</protein>
<gene>
    <name evidence="2" type="ORF">MELLADRAFT_114494</name>
</gene>
<dbReference type="HOGENOM" id="CLU_059590_0_0_1"/>
<proteinExistence type="predicted"/>
<dbReference type="OrthoDB" id="2506684at2759"/>
<dbReference type="AlphaFoldDB" id="F4SDP5"/>
<dbReference type="EMBL" id="GL883278">
    <property type="protein sequence ID" value="EGF97229.1"/>
    <property type="molecule type" value="Genomic_DNA"/>
</dbReference>
<evidence type="ECO:0000313" key="2">
    <source>
        <dbReference type="EMBL" id="EGF97229.1"/>
    </source>
</evidence>
<dbReference type="Proteomes" id="UP000001072">
    <property type="component" value="Unassembled WGS sequence"/>
</dbReference>
<feature type="region of interest" description="Disordered" evidence="1">
    <location>
        <begin position="229"/>
        <end position="315"/>
    </location>
</feature>